<protein>
    <submittedName>
        <fullName evidence="2">Uncharacterized protein</fullName>
    </submittedName>
</protein>
<accession>A0ABR1JG50</accession>
<feature type="compositionally biased region" description="Acidic residues" evidence="1">
    <location>
        <begin position="78"/>
        <end position="105"/>
    </location>
</feature>
<evidence type="ECO:0000256" key="1">
    <source>
        <dbReference type="SAM" id="MobiDB-lite"/>
    </source>
</evidence>
<comment type="caution">
    <text evidence="2">The sequence shown here is derived from an EMBL/GenBank/DDBJ whole genome shotgun (WGS) entry which is preliminary data.</text>
</comment>
<sequence length="115" mass="12538">MFMRYTGLGVGHTSTYNITQSLRNDFIQAFIKSDPEEPGFNLEEVITEETRSGGVETKANESDREEAGIAGDDGIQGVDEESGSETESEEGDQEEGNNQEEGGNDEVEHIGYSVL</sequence>
<evidence type="ECO:0000313" key="2">
    <source>
        <dbReference type="EMBL" id="KAK7458853.1"/>
    </source>
</evidence>
<feature type="compositionally biased region" description="Basic and acidic residues" evidence="1">
    <location>
        <begin position="58"/>
        <end position="67"/>
    </location>
</feature>
<gene>
    <name evidence="2" type="ORF">VKT23_009863</name>
</gene>
<proteinExistence type="predicted"/>
<keyword evidence="3" id="KW-1185">Reference proteome</keyword>
<dbReference type="Proteomes" id="UP001498398">
    <property type="component" value="Unassembled WGS sequence"/>
</dbReference>
<evidence type="ECO:0000313" key="3">
    <source>
        <dbReference type="Proteomes" id="UP001498398"/>
    </source>
</evidence>
<feature type="region of interest" description="Disordered" evidence="1">
    <location>
        <begin position="46"/>
        <end position="115"/>
    </location>
</feature>
<reference evidence="2 3" key="1">
    <citation type="submission" date="2024-01" db="EMBL/GenBank/DDBJ databases">
        <title>A draft genome for the cacao thread blight pathogen Marasmiellus scandens.</title>
        <authorList>
            <person name="Baruah I.K."/>
            <person name="Leung J."/>
            <person name="Bukari Y."/>
            <person name="Amoako-Attah I."/>
            <person name="Meinhardt L.W."/>
            <person name="Bailey B.A."/>
            <person name="Cohen S.P."/>
        </authorList>
    </citation>
    <scope>NUCLEOTIDE SEQUENCE [LARGE SCALE GENOMIC DNA]</scope>
    <source>
        <strain evidence="2 3">GH-19</strain>
    </source>
</reference>
<dbReference type="EMBL" id="JBANRG010000017">
    <property type="protein sequence ID" value="KAK7458853.1"/>
    <property type="molecule type" value="Genomic_DNA"/>
</dbReference>
<name>A0ABR1JG50_9AGAR</name>
<organism evidence="2 3">
    <name type="scientific">Marasmiellus scandens</name>
    <dbReference type="NCBI Taxonomy" id="2682957"/>
    <lineage>
        <taxon>Eukaryota</taxon>
        <taxon>Fungi</taxon>
        <taxon>Dikarya</taxon>
        <taxon>Basidiomycota</taxon>
        <taxon>Agaricomycotina</taxon>
        <taxon>Agaricomycetes</taxon>
        <taxon>Agaricomycetidae</taxon>
        <taxon>Agaricales</taxon>
        <taxon>Marasmiineae</taxon>
        <taxon>Omphalotaceae</taxon>
        <taxon>Marasmiellus</taxon>
    </lineage>
</organism>